<dbReference type="Gene3D" id="2.60.120.10">
    <property type="entry name" value="Jelly Rolls"/>
    <property type="match status" value="1"/>
</dbReference>
<dbReference type="CDD" id="cd06985">
    <property type="entry name" value="cupin_BF4112"/>
    <property type="match status" value="1"/>
</dbReference>
<accession>A0A521DRC4</accession>
<dbReference type="InterPro" id="IPR014710">
    <property type="entry name" value="RmlC-like_jellyroll"/>
</dbReference>
<evidence type="ECO:0000256" key="1">
    <source>
        <dbReference type="ARBA" id="ARBA00022723"/>
    </source>
</evidence>
<dbReference type="AlphaFoldDB" id="A0A521DRC4"/>
<dbReference type="PANTHER" id="PTHR35848">
    <property type="entry name" value="OXALATE-BINDING PROTEIN"/>
    <property type="match status" value="1"/>
</dbReference>
<gene>
    <name evidence="3" type="ORF">SAMN06264849_106191</name>
</gene>
<keyword evidence="1" id="KW-0479">Metal-binding</keyword>
<evidence type="ECO:0000313" key="4">
    <source>
        <dbReference type="Proteomes" id="UP000315636"/>
    </source>
</evidence>
<evidence type="ECO:0000259" key="2">
    <source>
        <dbReference type="Pfam" id="PF07883"/>
    </source>
</evidence>
<name>A0A521DRC4_9BACL</name>
<dbReference type="EMBL" id="FXTI01000006">
    <property type="protein sequence ID" value="SMO74254.1"/>
    <property type="molecule type" value="Genomic_DNA"/>
</dbReference>
<feature type="domain" description="Cupin type-2" evidence="2">
    <location>
        <begin position="57"/>
        <end position="124"/>
    </location>
</feature>
<dbReference type="InterPro" id="IPR051610">
    <property type="entry name" value="GPI/OXD"/>
</dbReference>
<dbReference type="RefSeq" id="WP_142505765.1">
    <property type="nucleotide sequence ID" value="NZ_FXTI01000006.1"/>
</dbReference>
<dbReference type="OrthoDB" id="9804028at2"/>
<proteinExistence type="predicted"/>
<dbReference type="Pfam" id="PF07883">
    <property type="entry name" value="Cupin_2"/>
    <property type="match status" value="1"/>
</dbReference>
<protein>
    <submittedName>
        <fullName evidence="3">Cupin domain-containing protein</fullName>
    </submittedName>
</protein>
<evidence type="ECO:0000313" key="3">
    <source>
        <dbReference type="EMBL" id="SMO74254.1"/>
    </source>
</evidence>
<dbReference type="InterPro" id="IPR011051">
    <property type="entry name" value="RmlC_Cupin_sf"/>
</dbReference>
<dbReference type="PANTHER" id="PTHR35848:SF6">
    <property type="entry name" value="CUPIN TYPE-2 DOMAIN-CONTAINING PROTEIN"/>
    <property type="match status" value="1"/>
</dbReference>
<dbReference type="Proteomes" id="UP000315636">
    <property type="component" value="Unassembled WGS sequence"/>
</dbReference>
<reference evidence="3 4" key="1">
    <citation type="submission" date="2017-05" db="EMBL/GenBank/DDBJ databases">
        <authorList>
            <person name="Varghese N."/>
            <person name="Submissions S."/>
        </authorList>
    </citation>
    <scope>NUCLEOTIDE SEQUENCE [LARGE SCALE GENOMIC DNA]</scope>
    <source>
        <strain evidence="3 4">DSM 45474</strain>
    </source>
</reference>
<dbReference type="SUPFAM" id="SSF51182">
    <property type="entry name" value="RmlC-like cupins"/>
    <property type="match status" value="1"/>
</dbReference>
<dbReference type="InterPro" id="IPR013096">
    <property type="entry name" value="Cupin_2"/>
</dbReference>
<keyword evidence="4" id="KW-1185">Reference proteome</keyword>
<dbReference type="GO" id="GO:0046872">
    <property type="term" value="F:metal ion binding"/>
    <property type="evidence" value="ECO:0007669"/>
    <property type="project" value="UniProtKB-KW"/>
</dbReference>
<sequence>MRQLSDRVREGKNFSAAQVGEWKGLLQYQITKPVKAQGKLFIKEELNCTGMEVSFNVLPPRKEVPFHHKHQENEELYIFFKGTGQFQIDGEVIEIREGTVIRVAPDGVRTWRNHSKEDLFFIVIQAKEHSLPTSGIEDAIGVDQPVNWPSEENGTLNQF</sequence>
<organism evidence="3 4">
    <name type="scientific">Melghirimyces algeriensis</name>
    <dbReference type="NCBI Taxonomy" id="910412"/>
    <lineage>
        <taxon>Bacteria</taxon>
        <taxon>Bacillati</taxon>
        <taxon>Bacillota</taxon>
        <taxon>Bacilli</taxon>
        <taxon>Bacillales</taxon>
        <taxon>Thermoactinomycetaceae</taxon>
        <taxon>Melghirimyces</taxon>
    </lineage>
</organism>